<evidence type="ECO:0000259" key="10">
    <source>
        <dbReference type="PROSITE" id="PS51828"/>
    </source>
</evidence>
<keyword evidence="6" id="KW-0106">Calcium</keyword>
<dbReference type="SMART" id="SM00159">
    <property type="entry name" value="PTX"/>
    <property type="match status" value="1"/>
</dbReference>
<dbReference type="SUPFAM" id="SSF49899">
    <property type="entry name" value="Concanavalin A-like lectins/glucanases"/>
    <property type="match status" value="1"/>
</dbReference>
<dbReference type="PANTHER" id="PTHR45713:SF20">
    <property type="entry name" value="FUCOLECTIN TACHYLECTIN-4 PENTRAXIN-1 DOMAIN-CONTAINING PROTEIN"/>
    <property type="match status" value="1"/>
</dbReference>
<evidence type="ECO:0000256" key="3">
    <source>
        <dbReference type="ARBA" id="ARBA00011233"/>
    </source>
</evidence>
<dbReference type="Pfam" id="PF00354">
    <property type="entry name" value="Pentaxin"/>
    <property type="match status" value="1"/>
</dbReference>
<evidence type="ECO:0000256" key="4">
    <source>
        <dbReference type="ARBA" id="ARBA00022723"/>
    </source>
</evidence>
<dbReference type="GO" id="GO:0046872">
    <property type="term" value="F:metal ion binding"/>
    <property type="evidence" value="ECO:0007669"/>
    <property type="project" value="UniProtKB-KW"/>
</dbReference>
<dbReference type="Gene3D" id="2.60.120.200">
    <property type="match status" value="1"/>
</dbReference>
<dbReference type="InterPro" id="IPR030476">
    <property type="entry name" value="Pentaxin_CS"/>
</dbReference>
<keyword evidence="5" id="KW-0430">Lectin</keyword>
<evidence type="ECO:0000256" key="5">
    <source>
        <dbReference type="ARBA" id="ARBA00022734"/>
    </source>
</evidence>
<comment type="function">
    <text evidence="1">Acts as a defensive agent. Recognizes blood group fucosylated oligosaccharides including A, B, H and Lewis B-type antigens. Does not recognize Lewis A antigen and has low affinity for monovalent haptens.</text>
</comment>
<feature type="compositionally biased region" description="Low complexity" evidence="9">
    <location>
        <begin position="466"/>
        <end position="476"/>
    </location>
</feature>
<dbReference type="Proteomes" id="UP001190640">
    <property type="component" value="Chromosome 9"/>
</dbReference>
<dbReference type="Gene3D" id="2.60.120.260">
    <property type="entry name" value="Galactose-binding domain-like"/>
    <property type="match status" value="5"/>
</dbReference>
<dbReference type="InterPro" id="IPR006585">
    <property type="entry name" value="FTP1"/>
</dbReference>
<dbReference type="GO" id="GO:0010185">
    <property type="term" value="P:regulation of cellular defense response"/>
    <property type="evidence" value="ECO:0007669"/>
    <property type="project" value="UniProtKB-ARBA"/>
</dbReference>
<evidence type="ECO:0000313" key="12">
    <source>
        <dbReference type="RefSeq" id="XP_054843720.1"/>
    </source>
</evidence>
<gene>
    <name evidence="12" type="primary">LOC129335308</name>
</gene>
<evidence type="ECO:0000256" key="8">
    <source>
        <dbReference type="PROSITE-ProRule" id="PRU01172"/>
    </source>
</evidence>
<comment type="similarity">
    <text evidence="2">Belongs to the fucolectin family.</text>
</comment>
<comment type="subunit">
    <text evidence="3">Homotrimer.</text>
</comment>
<evidence type="ECO:0000256" key="1">
    <source>
        <dbReference type="ARBA" id="ARBA00002219"/>
    </source>
</evidence>
<feature type="compositionally biased region" description="Low complexity" evidence="9">
    <location>
        <begin position="614"/>
        <end position="625"/>
    </location>
</feature>
<dbReference type="InterPro" id="IPR001759">
    <property type="entry name" value="PTX_dom"/>
</dbReference>
<dbReference type="RefSeq" id="XP_054843720.1">
    <property type="nucleotide sequence ID" value="XM_054987745.1"/>
</dbReference>
<dbReference type="Pfam" id="PF22633">
    <property type="entry name" value="F5_F8_type_C_2"/>
    <property type="match status" value="5"/>
</dbReference>
<feature type="disulfide bond" evidence="8">
    <location>
        <begin position="234"/>
        <end position="293"/>
    </location>
</feature>
<keyword evidence="11" id="KW-1185">Reference proteome</keyword>
<keyword evidence="7 8" id="KW-1015">Disulfide bond</keyword>
<dbReference type="PROSITE" id="PS51828">
    <property type="entry name" value="PTX_2"/>
    <property type="match status" value="1"/>
</dbReference>
<dbReference type="KEGG" id="emc:129335308"/>
<evidence type="ECO:0000313" key="11">
    <source>
        <dbReference type="Proteomes" id="UP001190640"/>
    </source>
</evidence>
<dbReference type="Gene3D" id="1.10.287.3160">
    <property type="match status" value="1"/>
</dbReference>
<evidence type="ECO:0000256" key="2">
    <source>
        <dbReference type="ARBA" id="ARBA00010147"/>
    </source>
</evidence>
<organism evidence="11 12">
    <name type="scientific">Eublepharis macularius</name>
    <name type="common">Leopard gecko</name>
    <name type="synonym">Cyrtodactylus macularius</name>
    <dbReference type="NCBI Taxonomy" id="481883"/>
    <lineage>
        <taxon>Eukaryota</taxon>
        <taxon>Metazoa</taxon>
        <taxon>Chordata</taxon>
        <taxon>Craniata</taxon>
        <taxon>Vertebrata</taxon>
        <taxon>Euteleostomi</taxon>
        <taxon>Lepidosauria</taxon>
        <taxon>Squamata</taxon>
        <taxon>Bifurcata</taxon>
        <taxon>Gekkota</taxon>
        <taxon>Eublepharidae</taxon>
        <taxon>Eublepharinae</taxon>
        <taxon>Eublepharis</taxon>
    </lineage>
</organism>
<dbReference type="GO" id="GO:0042806">
    <property type="term" value="F:fucose binding"/>
    <property type="evidence" value="ECO:0007669"/>
    <property type="project" value="UniProtKB-ARBA"/>
</dbReference>
<evidence type="ECO:0000256" key="7">
    <source>
        <dbReference type="ARBA" id="ARBA00023157"/>
    </source>
</evidence>
<dbReference type="PROSITE" id="PS00289">
    <property type="entry name" value="PTX_1"/>
    <property type="match status" value="1"/>
</dbReference>
<dbReference type="InterPro" id="IPR008979">
    <property type="entry name" value="Galactose-bd-like_sf"/>
</dbReference>
<accession>A0AA97JT36</accession>
<dbReference type="SMART" id="SM00607">
    <property type="entry name" value="FTP"/>
    <property type="match status" value="5"/>
</dbReference>
<dbReference type="SUPFAM" id="SSF49785">
    <property type="entry name" value="Galactose-binding domain-like"/>
    <property type="match status" value="5"/>
</dbReference>
<dbReference type="GO" id="GO:0001868">
    <property type="term" value="P:regulation of complement activation, lectin pathway"/>
    <property type="evidence" value="ECO:0007669"/>
    <property type="project" value="UniProtKB-ARBA"/>
</dbReference>
<proteinExistence type="inferred from homology"/>
<protein>
    <submittedName>
        <fullName evidence="12">Uncharacterized protein LOC129335308</fullName>
    </submittedName>
</protein>
<evidence type="ECO:0000256" key="6">
    <source>
        <dbReference type="ARBA" id="ARBA00022837"/>
    </source>
</evidence>
<feature type="compositionally biased region" description="Basic and acidic residues" evidence="9">
    <location>
        <begin position="572"/>
        <end position="581"/>
    </location>
</feature>
<dbReference type="PRINTS" id="PR00895">
    <property type="entry name" value="PENTAXIN"/>
</dbReference>
<feature type="domain" description="Pentraxin (PTX)" evidence="10">
    <location>
        <begin position="203"/>
        <end position="403"/>
    </location>
</feature>
<sequence>MLPNYTILVTVTLHWFITSRRIAGNVAIADASIIPVGDPNIAVGKISSQSSTFETKGESKKAIDGSLANSYANGDCTLTKEEFEPWWMVDLISAFQVSAVVITNRGDCCETRIKGAEILIGDLPEKGGTMNPRCATISSMDLGETVTFNCAGMQGQYVTITIPGRKEFLSLCEVQVLGHPWLHIVHDGGRNPVRDSETDLGLQGRTLSFLNESNASFVVISPLQPLNLMEFTLCMRVAAEYLGERKVILFSYHSANDELRILRESSGHFGLHMGGRSVMFALSDLSTFGSHLCVTWESTFGLVTFWIDGKRSIRKIYNVGHILQPGGTAMLGQDQSAQSMPEKQNRRFVGEITDLYMWDYVLQSRDIENVFHMRDFPRGNIFDWKILSYKIKGNVRVLPKARAERADRLHASLWQRAMSVVDPPAKAPPSAAPGSTPRPAETVSSRTPRALPSPSHSESRPRDRSSSSVRSASEPTPSVPKLPRSRPPSTSSAAPALDRAASRSRTPSVSRPTPPPSQGAVASETAGEPSAPSDSDKKKKKRKHSSKRDKAVLEQLLSSPLPTASGALGSDPPEKRRKDPDPVPALATSSQEDPVPMEKPPTPTGRPRSTSHESGSIRSGRSYRSGSDRRYSPYPTRSRSRERYSSGGRAASYYLEDSPLRSDRSFRRASISPSFRIRSYGDSRGTPHLSEAGYHQDRPRIYESPLSDSPDAELGPAEEPSPTDDFRAYNELLQRMAKALDLETTSTESKFTDKNYQHIYSGSTPSVAFPLIDGFVELWKKLNVKPASIPATNRKVEGLYRTKDENHPFLTIHPPPSSLVTEEMQARGKQGSMSAPTDKDSRKIDTLGRKLYTSAAFAIKVANYAAMMSAYQLFLWKKWFCSDLRGSAQLLSRPRRGTKWRTYLLKGRSFFLRRRMSICRKRERIVSRHGPMAFYTRLLNILRGLISGLLIGADHIALHVSQNMIHLQRTLSFMRWSLPLLLLVILPELHARKAHNVAIRGNALQSSTFSPLGIASHAIDGITTGEFTSGSCTHTDLETHPWWIVDLKSEYRINLIKVSNRNDCCEHRLDGAEIRIGNSPEAGGTLNPRCAVIESLGLGETQSFYCQNMQGKYVTVNQPNGGILTLCEVQMFGHKVTSTTEPRPEQTQHSRPLANGEQVETSEPNVALDGKAFQSSTFNALGEPENAIDGSSSVDYMLGHCTHTELEINPWWTVDLGSVFQVNKVSVLNRGDCCEDRINGAEIRIGNSPEKGGITNPRCATVSSLGPGEKIIFDCGEAQGQYVTVTIPGIQYLTVCEIQVFGVTVNSSVLSSDIEQWIKPRKPPRRPGQVTKGGLLYSVVYNAALDGKALQSSTYNQLGGPENAIDGSESANYLRGQCTHTQLEDNPWWMVDLRAEFKVFSVRVTNRGDCCSERLDGAEIRIGKSKDQGGITNPRCATITLLGSGETHKFNCEGMIGRYVTLTIPGEQKYLSLCEVQVFGLRVTPPIPNVALEGTASQSSTLNKLGYAENAIDGSTSVDFIHGSCTHTKEELNPWWTVDLKAEFRVSSVSLTNREDCCAWRLSGAEIRIGNSLEEGGSTNPRCATVTSVGAGETQNYECGGMQGQYVTITIPGGHYLTLCEVQVFAVKMDSSERERSHHEKEEA</sequence>
<feature type="region of interest" description="Disordered" evidence="9">
    <location>
        <begin position="420"/>
        <end position="724"/>
    </location>
</feature>
<keyword evidence="4" id="KW-0479">Metal-binding</keyword>
<feature type="compositionally biased region" description="Low complexity" evidence="9">
    <location>
        <begin position="487"/>
        <end position="496"/>
    </location>
</feature>
<feature type="compositionally biased region" description="Basic residues" evidence="9">
    <location>
        <begin position="538"/>
        <end position="547"/>
    </location>
</feature>
<feature type="region of interest" description="Disordered" evidence="9">
    <location>
        <begin position="1137"/>
        <end position="1160"/>
    </location>
</feature>
<dbReference type="GeneID" id="129335308"/>
<evidence type="ECO:0000256" key="9">
    <source>
        <dbReference type="SAM" id="MobiDB-lite"/>
    </source>
</evidence>
<dbReference type="InterPro" id="IPR051941">
    <property type="entry name" value="BG_Antigen-Binding_Lectin"/>
</dbReference>
<name>A0AA97JT36_EUBMA</name>
<dbReference type="InterPro" id="IPR013320">
    <property type="entry name" value="ConA-like_dom_sf"/>
</dbReference>
<reference evidence="12" key="1">
    <citation type="submission" date="2025-08" db="UniProtKB">
        <authorList>
            <consortium name="RefSeq"/>
        </authorList>
    </citation>
    <scope>IDENTIFICATION</scope>
    <source>
        <tissue evidence="12">Blood</tissue>
    </source>
</reference>
<dbReference type="PANTHER" id="PTHR45713">
    <property type="entry name" value="FTP DOMAIN-CONTAINING PROTEIN"/>
    <property type="match status" value="1"/>
</dbReference>